<keyword evidence="1" id="KW-0547">Nucleotide-binding</keyword>
<keyword evidence="5" id="KW-0479">Metal-binding</keyword>
<dbReference type="PANTHER" id="PTHR45626">
    <property type="entry name" value="TRANSCRIPTION TERMINATION FACTOR 2-RELATED"/>
    <property type="match status" value="1"/>
</dbReference>
<dbReference type="SUPFAM" id="SSF52540">
    <property type="entry name" value="P-loop containing nucleoside triphosphate hydrolases"/>
    <property type="match status" value="2"/>
</dbReference>
<keyword evidence="12" id="KW-1185">Reference proteome</keyword>
<evidence type="ECO:0000256" key="3">
    <source>
        <dbReference type="ARBA" id="ARBA00022806"/>
    </source>
</evidence>
<dbReference type="EMBL" id="CAKOGP040001112">
    <property type="protein sequence ID" value="CAJ1942990.1"/>
    <property type="molecule type" value="Genomic_DNA"/>
</dbReference>
<dbReference type="InterPro" id="IPR001841">
    <property type="entry name" value="Znf_RING"/>
</dbReference>
<dbReference type="SMART" id="SM00184">
    <property type="entry name" value="RING"/>
    <property type="match status" value="1"/>
</dbReference>
<dbReference type="GO" id="GO:0016787">
    <property type="term" value="F:hydrolase activity"/>
    <property type="evidence" value="ECO:0007669"/>
    <property type="project" value="UniProtKB-KW"/>
</dbReference>
<dbReference type="GO" id="GO:0005634">
    <property type="term" value="C:nucleus"/>
    <property type="evidence" value="ECO:0007669"/>
    <property type="project" value="TreeGrafter"/>
</dbReference>
<dbReference type="PANTHER" id="PTHR45626:SF17">
    <property type="entry name" value="HELICASE-LIKE TRANSCRIPTION FACTOR"/>
    <property type="match status" value="1"/>
</dbReference>
<evidence type="ECO:0000259" key="8">
    <source>
        <dbReference type="PROSITE" id="PS50089"/>
    </source>
</evidence>
<dbReference type="InterPro" id="IPR038718">
    <property type="entry name" value="SNF2-like_sf"/>
</dbReference>
<gene>
    <name evidence="11" type="ORF">CYCCA115_LOCUS8222</name>
</gene>
<dbReference type="PROSITE" id="PS50089">
    <property type="entry name" value="ZF_RING_2"/>
    <property type="match status" value="1"/>
</dbReference>
<dbReference type="InterPro" id="IPR014001">
    <property type="entry name" value="Helicase_ATP-bd"/>
</dbReference>
<dbReference type="InterPro" id="IPR027417">
    <property type="entry name" value="P-loop_NTPase"/>
</dbReference>
<feature type="region of interest" description="Disordered" evidence="7">
    <location>
        <begin position="89"/>
        <end position="110"/>
    </location>
</feature>
<name>A0AAD2CQP4_9STRA</name>
<reference evidence="11" key="1">
    <citation type="submission" date="2023-08" db="EMBL/GenBank/DDBJ databases">
        <authorList>
            <person name="Audoor S."/>
            <person name="Bilcke G."/>
        </authorList>
    </citation>
    <scope>NUCLEOTIDE SEQUENCE</scope>
</reference>
<dbReference type="Gene3D" id="3.40.50.300">
    <property type="entry name" value="P-loop containing nucleotide triphosphate hydrolases"/>
    <property type="match status" value="1"/>
</dbReference>
<evidence type="ECO:0000256" key="7">
    <source>
        <dbReference type="SAM" id="MobiDB-lite"/>
    </source>
</evidence>
<evidence type="ECO:0000256" key="2">
    <source>
        <dbReference type="ARBA" id="ARBA00022801"/>
    </source>
</evidence>
<evidence type="ECO:0000313" key="12">
    <source>
        <dbReference type="Proteomes" id="UP001295423"/>
    </source>
</evidence>
<accession>A0AAD2CQP4</accession>
<dbReference type="Gene3D" id="3.30.40.10">
    <property type="entry name" value="Zinc/RING finger domain, C3HC4 (zinc finger)"/>
    <property type="match status" value="1"/>
</dbReference>
<dbReference type="Pfam" id="PF00176">
    <property type="entry name" value="SNF2-rel_dom"/>
    <property type="match status" value="1"/>
</dbReference>
<protein>
    <submittedName>
        <fullName evidence="11">Uncharacterized protein</fullName>
    </submittedName>
</protein>
<dbReference type="GO" id="GO:0008270">
    <property type="term" value="F:zinc ion binding"/>
    <property type="evidence" value="ECO:0007669"/>
    <property type="project" value="UniProtKB-KW"/>
</dbReference>
<proteinExistence type="predicted"/>
<dbReference type="PROSITE" id="PS51192">
    <property type="entry name" value="HELICASE_ATP_BIND_1"/>
    <property type="match status" value="1"/>
</dbReference>
<evidence type="ECO:0000256" key="4">
    <source>
        <dbReference type="ARBA" id="ARBA00022840"/>
    </source>
</evidence>
<sequence>MAPKKRPLESLIDSSDCDDNVMPPNLSIAADAKESAFGKAGSMIWKSPAAAKFAAGLYVRTCRRLGIINRTLVASADFDMSKLQCSLSTKSSSKLPSEQPSVNKKRKKEVRRKIPIPSLKQAKSQILQSETVESETELEQKAHRFHQVWHNIRKNGAFSPGWDNKTGELTRVYPSISCHQLLRFMKQNQPVLCDDTPSSNDTIQVLEALVALMVPVPTLYNQPLLVAKVTLTPIRGSQSHELSIGVYANRLLFECMTQELQVVMTALDDSSFQVDQHIQEPPSTTLQTNEFQSAEFPALVFDSEEDDEEYDDADEVAEGSKKQDGKTLSAFSIPGFLKMIENTGTFDSDLWENILEPRLVETQGDSSGLQTELLLHQKHGVCWMYHMERLGNLNRLIWEKRKFHEGDTYYYSPALGQVRLSLSNDAVSTFDTGWGGGGVLSDEMGLGKTVEILALVVATLEDVKQKAREEVKRCATEEDRKSIHHATLIVVPPALLAQWAAEIRKIAPCLVVDSVLYGGDTMQRVQQPSSAESQAKADIVLTTYHALEDNVAGTKKKRSRKRQSSDNELMCLVEQTWGRIVLDEMQEIRSSTSRISKVVNTLKSKCRWMLSGTPLVDDISDLRGELSFLGLEPFAFSNDDGFFDFAVANHWHQRSQYGLSVLQKLAALIILRRSKGMVVRHTGLPLLGLPPMTVTYEPVPQDSSERALYCFLEFVTHSLMRNDATIQRDTDNSTLQAEVQQKKKKKNFLRFLFETCLSPTMLNGGLGCPSQLDTLNRWMKEYNKLLHENKAPQPSRNDPTLGRGSHRSPSRVILSCNEAITFLSQVEDLARTDAEFVTDARVGGDGGVSNRQRAFDTLEVRYERESAELKSTKKQCEKAIRTRAKAYWHLALEEITTGKLLSNDDYCNLPVSSKIRNLWNWRSCALALTSSTRSSKKSLTNKHPTSRSAVATGVLPQMLIRGWRPSDKYFGCSPSRDRDDALMTLFRRESKLYWAHPYTLILVDVPNAITITEIQEALLACLSVRHSVGASDLEVFTLSDRSISEVGSWKAVVRLGTKDMHSYILNKTKTVEGVKLSCENYPEWVDCEITQATTMLEEATAAHRVHPCRMSTQRLGDAKRRYRMAKLGLRIFSLGCGDSGHVQCTNAQGPIRSVTPSTAQGLVSGAWDRIRDSSNYLKSNYSMVQLKERQLGEMKKQIGKGVNELIKNMTTVEVLEALKTGQSEKTLCPICFETHGTGGGLVALTRCGHLSCMDCMTSWIQQKETRMQTPSCIECRKPISYDQLVFVDPKKTGDQDELEKRRVEAKTLVQQAAEMLDNNHGHLEPHLWEALYLAMPLPSSVSHSSHYKYTAIPPLVLAHIRNATSMPVHCTSGQYPDNDQFTLSSKVRALLADIPRDEKSVVFVSSKIAAAHLMAVMKKHGISARGLYGSETEKDSETAVSNWKGSSDIYVLIVQSGVAACGLTLTAARRMFFLHPLRSHEEEKQAYARIHRYGQEKEVFCKVYFAPVSVESRLLEWRHRFENNQSKSNEEKTLFAPLRDVSGETMDNVEAVEADQTKFLLGLT</sequence>
<dbReference type="InterPro" id="IPR001650">
    <property type="entry name" value="Helicase_C-like"/>
</dbReference>
<feature type="domain" description="Helicase C-terminal" evidence="10">
    <location>
        <begin position="1386"/>
        <end position="1542"/>
    </location>
</feature>
<dbReference type="InterPro" id="IPR050628">
    <property type="entry name" value="SNF2_RAD54_helicase_TF"/>
</dbReference>
<dbReference type="SMART" id="SM00487">
    <property type="entry name" value="DEXDc"/>
    <property type="match status" value="1"/>
</dbReference>
<organism evidence="11 12">
    <name type="scientific">Cylindrotheca closterium</name>
    <dbReference type="NCBI Taxonomy" id="2856"/>
    <lineage>
        <taxon>Eukaryota</taxon>
        <taxon>Sar</taxon>
        <taxon>Stramenopiles</taxon>
        <taxon>Ochrophyta</taxon>
        <taxon>Bacillariophyta</taxon>
        <taxon>Bacillariophyceae</taxon>
        <taxon>Bacillariophycidae</taxon>
        <taxon>Bacillariales</taxon>
        <taxon>Bacillariaceae</taxon>
        <taxon>Cylindrotheca</taxon>
    </lineage>
</organism>
<keyword evidence="5" id="KW-0863">Zinc-finger</keyword>
<dbReference type="Pfam" id="PF00271">
    <property type="entry name" value="Helicase_C"/>
    <property type="match status" value="1"/>
</dbReference>
<keyword evidence="2" id="KW-0378">Hydrolase</keyword>
<dbReference type="Proteomes" id="UP001295423">
    <property type="component" value="Unassembled WGS sequence"/>
</dbReference>
<dbReference type="CDD" id="cd18793">
    <property type="entry name" value="SF2_C_SNF"/>
    <property type="match status" value="1"/>
</dbReference>
<keyword evidence="6" id="KW-0175">Coiled coil</keyword>
<dbReference type="InterPro" id="IPR000330">
    <property type="entry name" value="SNF2_N"/>
</dbReference>
<keyword evidence="4" id="KW-0067">ATP-binding</keyword>
<evidence type="ECO:0000256" key="5">
    <source>
        <dbReference type="PROSITE-ProRule" id="PRU00175"/>
    </source>
</evidence>
<feature type="domain" description="RING-type" evidence="8">
    <location>
        <begin position="1228"/>
        <end position="1276"/>
    </location>
</feature>
<dbReference type="GO" id="GO:0008094">
    <property type="term" value="F:ATP-dependent activity, acting on DNA"/>
    <property type="evidence" value="ECO:0007669"/>
    <property type="project" value="TreeGrafter"/>
</dbReference>
<keyword evidence="5" id="KW-0862">Zinc</keyword>
<dbReference type="PROSITE" id="PS51194">
    <property type="entry name" value="HELICASE_CTER"/>
    <property type="match status" value="1"/>
</dbReference>
<dbReference type="Gene3D" id="3.40.50.10810">
    <property type="entry name" value="Tandem AAA-ATPase domain"/>
    <property type="match status" value="1"/>
</dbReference>
<dbReference type="GO" id="GO:0005524">
    <property type="term" value="F:ATP binding"/>
    <property type="evidence" value="ECO:0007669"/>
    <property type="project" value="UniProtKB-KW"/>
</dbReference>
<evidence type="ECO:0000259" key="9">
    <source>
        <dbReference type="PROSITE" id="PS51192"/>
    </source>
</evidence>
<evidence type="ECO:0000259" key="10">
    <source>
        <dbReference type="PROSITE" id="PS51194"/>
    </source>
</evidence>
<dbReference type="GO" id="GO:0006281">
    <property type="term" value="P:DNA repair"/>
    <property type="evidence" value="ECO:0007669"/>
    <property type="project" value="TreeGrafter"/>
</dbReference>
<dbReference type="SUPFAM" id="SSF57850">
    <property type="entry name" value="RING/U-box"/>
    <property type="match status" value="1"/>
</dbReference>
<evidence type="ECO:0000313" key="11">
    <source>
        <dbReference type="EMBL" id="CAJ1942990.1"/>
    </source>
</evidence>
<evidence type="ECO:0000256" key="6">
    <source>
        <dbReference type="SAM" id="Coils"/>
    </source>
</evidence>
<dbReference type="InterPro" id="IPR013083">
    <property type="entry name" value="Znf_RING/FYVE/PHD"/>
</dbReference>
<dbReference type="GO" id="GO:0004386">
    <property type="term" value="F:helicase activity"/>
    <property type="evidence" value="ECO:0007669"/>
    <property type="project" value="UniProtKB-KW"/>
</dbReference>
<evidence type="ECO:0000256" key="1">
    <source>
        <dbReference type="ARBA" id="ARBA00022741"/>
    </source>
</evidence>
<feature type="coiled-coil region" evidence="6">
    <location>
        <begin position="855"/>
        <end position="882"/>
    </location>
</feature>
<feature type="domain" description="Helicase ATP-binding" evidence="9">
    <location>
        <begin position="429"/>
        <end position="632"/>
    </location>
</feature>
<dbReference type="InterPro" id="IPR049730">
    <property type="entry name" value="SNF2/RAD54-like_C"/>
</dbReference>
<comment type="caution">
    <text evidence="11">The sequence shown here is derived from an EMBL/GenBank/DDBJ whole genome shotgun (WGS) entry which is preliminary data.</text>
</comment>
<keyword evidence="3" id="KW-0347">Helicase</keyword>
<feature type="region of interest" description="Disordered" evidence="7">
    <location>
        <begin position="787"/>
        <end position="809"/>
    </location>
</feature>